<dbReference type="EMBL" id="CP001650">
    <property type="protein sequence ID" value="ADF51704.1"/>
    <property type="molecule type" value="Genomic_DNA"/>
</dbReference>
<protein>
    <submittedName>
        <fullName evidence="1">Uncharacterized protein</fullName>
    </submittedName>
</protein>
<accession>D5BK24</accession>
<dbReference type="KEGG" id="zpr:ZPR_1368"/>
<keyword evidence="2" id="KW-1185">Reference proteome</keyword>
<dbReference type="AlphaFoldDB" id="D5BK24"/>
<gene>
    <name evidence="1" type="ordered locus">ZPR_1368</name>
</gene>
<proteinExistence type="predicted"/>
<name>D5BK24_ZUNPS</name>
<evidence type="ECO:0000313" key="2">
    <source>
        <dbReference type="Proteomes" id="UP000001654"/>
    </source>
</evidence>
<dbReference type="Proteomes" id="UP000001654">
    <property type="component" value="Chromosome"/>
</dbReference>
<dbReference type="STRING" id="655815.ZPR_1368"/>
<organism evidence="1 2">
    <name type="scientific">Zunongwangia profunda (strain DSM 18752 / CCTCC AB 206139 / SM-A87)</name>
    <name type="common">Wangia profunda</name>
    <dbReference type="NCBI Taxonomy" id="655815"/>
    <lineage>
        <taxon>Bacteria</taxon>
        <taxon>Pseudomonadati</taxon>
        <taxon>Bacteroidota</taxon>
        <taxon>Flavobacteriia</taxon>
        <taxon>Flavobacteriales</taxon>
        <taxon>Flavobacteriaceae</taxon>
        <taxon>Zunongwangia</taxon>
    </lineage>
</organism>
<dbReference type="HOGENOM" id="CLU_2903452_0_0_10"/>
<reference evidence="1 2" key="1">
    <citation type="journal article" date="2010" name="BMC Genomics">
        <title>The complete genome of Zunongwangia profunda SM-A87 reveals its adaptation to the deep-sea environment and ecological role in sedimentary organic nitrogen degradation.</title>
        <authorList>
            <person name="Qin Q.L."/>
            <person name="Zhang X.Y."/>
            <person name="Wang X.M."/>
            <person name="Liu G.M."/>
            <person name="Chen X.L."/>
            <person name="Xie B.B."/>
            <person name="Dang H.Y."/>
            <person name="Zhou B.C."/>
            <person name="Yu J."/>
            <person name="Zhang Y.Z."/>
        </authorList>
    </citation>
    <scope>NUCLEOTIDE SEQUENCE [LARGE SCALE GENOMIC DNA]</scope>
    <source>
        <strain evidence="2">DSM 18752 / CCTCC AB 206139 / SM-A87</strain>
    </source>
</reference>
<sequence>MSRYIKNNNKSSAVLILKVSTGGIKKKLRISALNSAQTSTGKIEKITAVSETASNRIKATTL</sequence>
<evidence type="ECO:0000313" key="1">
    <source>
        <dbReference type="EMBL" id="ADF51704.1"/>
    </source>
</evidence>